<dbReference type="InterPro" id="IPR039426">
    <property type="entry name" value="TonB-dep_rcpt-like"/>
</dbReference>
<dbReference type="EMBL" id="FNAI01000006">
    <property type="protein sequence ID" value="SDE44300.1"/>
    <property type="molecule type" value="Genomic_DNA"/>
</dbReference>
<dbReference type="Proteomes" id="UP000199072">
    <property type="component" value="Unassembled WGS sequence"/>
</dbReference>
<dbReference type="SUPFAM" id="SSF56935">
    <property type="entry name" value="Porins"/>
    <property type="match status" value="1"/>
</dbReference>
<dbReference type="Pfam" id="PF13715">
    <property type="entry name" value="CarbopepD_reg_2"/>
    <property type="match status" value="1"/>
</dbReference>
<comment type="subcellular location">
    <subcellularLocation>
        <location evidence="1 8">Cell outer membrane</location>
        <topology evidence="1 8">Multi-pass membrane protein</topology>
    </subcellularLocation>
</comment>
<dbReference type="OrthoDB" id="9768177at2"/>
<evidence type="ECO:0000256" key="8">
    <source>
        <dbReference type="PROSITE-ProRule" id="PRU01360"/>
    </source>
</evidence>
<evidence type="ECO:0000256" key="6">
    <source>
        <dbReference type="ARBA" id="ARBA00023136"/>
    </source>
</evidence>
<evidence type="ECO:0000256" key="7">
    <source>
        <dbReference type="ARBA" id="ARBA00023237"/>
    </source>
</evidence>
<proteinExistence type="inferred from homology"/>
<evidence type="ECO:0000256" key="4">
    <source>
        <dbReference type="ARBA" id="ARBA00022692"/>
    </source>
</evidence>
<dbReference type="InterPro" id="IPR023996">
    <property type="entry name" value="TonB-dep_OMP_SusC/RagA"/>
</dbReference>
<keyword evidence="6 8" id="KW-0472">Membrane</keyword>
<keyword evidence="5 9" id="KW-0798">TonB box</keyword>
<comment type="similarity">
    <text evidence="8 9">Belongs to the TonB-dependent receptor family.</text>
</comment>
<dbReference type="NCBIfam" id="TIGR04057">
    <property type="entry name" value="SusC_RagA_signa"/>
    <property type="match status" value="1"/>
</dbReference>
<evidence type="ECO:0000259" key="12">
    <source>
        <dbReference type="Pfam" id="PF07715"/>
    </source>
</evidence>
<sequence length="1158" mass="125332">MYKNSTNFICRYSSCIKKILNVMKLATLMLITTMLHVSAATLAQKISLKASGVSIKQVFKEIRKQTGYNVLWKSSMLDASARIDANFNNASLDEVMQACLKEKPLLYTIDEKTILIATKAEKPILNKVAGVLKTINIHGQVVDETGKYIPGATVGIKGTAIQTVTDNSGAFFLKDVDESAFLIVSFVGYTSQEIKANSNLTVKLIPQLANLNEVVVIGYGAQKRRDVTGAVASIKSSDLDVSTTSNFQQALQGKATGLQIIQPTGQPGAGVSVKIRSNPSNANPGVLYVIDGIVVNNNPGIPSGAFYGGGGVDQSPMNFINPNDIESIEVLKDASARAIYGAQAGGGVILITTKRGKTGKPVIQYSGTYGLQQVDKMYQVLGTKDYMEQRNLINQELYMYRKKIAPYYGTVDANSMTPFVPLYTQQQIDNTPVYPNAMNAITQRGYTDQQNISLSSSDGKTTYFISGNYFDQKGVIKGTDYKRWNGKVNLDQNVSDKIKLGINLIGSNSASSNSVTGGANGSGGIVTAALYYPANMPLQLPDGSYPVNPSYPGIPNPLSFATITDQIQNQRLLTSAYGTWEIIHGLIAKANFSYDQGTAKRNNYLPTTFSYGAQVNGNAGIANNYSNTKQIDYTLNYKHTIGNKQTIDGLIGYTYQQQNSGYSTAGNTNFTSDAISYYNLGAGQADKPSVSSGQNQSTTASYFARAIYQLDSKYTLQASIRRDGSSNFATNHKWGYFPAVSAGWIISDEKFLENNKQVNFLKLRLSYGEIGNANFGASAFEVYGLGGSPNFGTNSTSTGIFLTQAANPDLKWETAAEINVGLDFTLFTNRLTGSVDYFNKTIRNLISYVPFPADFTVGGVWSNSGTTKSTGYEIGLQSKNIIAGSKGGFTWSTNINFSHYLSYWAKRSPAALATLAKYVDPSGKNALFNGVYGYVSSGGLFTGTYVQAPTTMPGMLPGGLIIKDIHGYDANGKLTGPDGAITTADQMLLGNADPKFNIGFGNTFSYKGFDLNVYFSGAVQKAWSPYAGNGIYRISKLDANLGSFGWNTLPISLQRWTFKNPGGSFPSGVSDPSYSAYQNSSSYYYINASYLRCQNLTLGYNFPAAIFAKQNVIKGLKMSFDVQNAFVITKYPAIDPTLSQGNYYPLSHGYVLGLNATF</sequence>
<accession>A0A1G7CZT3</accession>
<evidence type="ECO:0000256" key="9">
    <source>
        <dbReference type="RuleBase" id="RU003357"/>
    </source>
</evidence>
<keyword evidence="7 8" id="KW-0998">Cell outer membrane</keyword>
<dbReference type="InterPro" id="IPR012910">
    <property type="entry name" value="Plug_dom"/>
</dbReference>
<dbReference type="InterPro" id="IPR008969">
    <property type="entry name" value="CarboxyPept-like_regulatory"/>
</dbReference>
<evidence type="ECO:0000256" key="1">
    <source>
        <dbReference type="ARBA" id="ARBA00004571"/>
    </source>
</evidence>
<evidence type="ECO:0000259" key="11">
    <source>
        <dbReference type="Pfam" id="PF00593"/>
    </source>
</evidence>
<dbReference type="Gene3D" id="2.60.40.1120">
    <property type="entry name" value="Carboxypeptidase-like, regulatory domain"/>
    <property type="match status" value="1"/>
</dbReference>
<dbReference type="InterPro" id="IPR000531">
    <property type="entry name" value="Beta-barrel_TonB"/>
</dbReference>
<dbReference type="SUPFAM" id="SSF49464">
    <property type="entry name" value="Carboxypeptidase regulatory domain-like"/>
    <property type="match status" value="1"/>
</dbReference>
<organism evidence="13 14">
    <name type="scientific">Mucilaginibacter pineti</name>
    <dbReference type="NCBI Taxonomy" id="1391627"/>
    <lineage>
        <taxon>Bacteria</taxon>
        <taxon>Pseudomonadati</taxon>
        <taxon>Bacteroidota</taxon>
        <taxon>Sphingobacteriia</taxon>
        <taxon>Sphingobacteriales</taxon>
        <taxon>Sphingobacteriaceae</taxon>
        <taxon>Mucilaginibacter</taxon>
    </lineage>
</organism>
<dbReference type="STRING" id="1391627.SAMN05216464_106153"/>
<evidence type="ECO:0000313" key="14">
    <source>
        <dbReference type="Proteomes" id="UP000199072"/>
    </source>
</evidence>
<feature type="signal peptide" evidence="10">
    <location>
        <begin position="1"/>
        <end position="39"/>
    </location>
</feature>
<keyword evidence="2 8" id="KW-0813">Transport</keyword>
<feature type="domain" description="TonB-dependent receptor-like beta-barrel" evidence="11">
    <location>
        <begin position="541"/>
        <end position="921"/>
    </location>
</feature>
<keyword evidence="3 8" id="KW-1134">Transmembrane beta strand</keyword>
<dbReference type="Pfam" id="PF00593">
    <property type="entry name" value="TonB_dep_Rec_b-barrel"/>
    <property type="match status" value="1"/>
</dbReference>
<dbReference type="InterPro" id="IPR037066">
    <property type="entry name" value="Plug_dom_sf"/>
</dbReference>
<evidence type="ECO:0000256" key="3">
    <source>
        <dbReference type="ARBA" id="ARBA00022452"/>
    </source>
</evidence>
<dbReference type="Pfam" id="PF07715">
    <property type="entry name" value="Plug"/>
    <property type="match status" value="1"/>
</dbReference>
<feature type="domain" description="TonB-dependent receptor plug" evidence="12">
    <location>
        <begin position="224"/>
        <end position="348"/>
    </location>
</feature>
<dbReference type="InterPro" id="IPR036942">
    <property type="entry name" value="Beta-barrel_TonB_sf"/>
</dbReference>
<dbReference type="InterPro" id="IPR023997">
    <property type="entry name" value="TonB-dep_OMP_SusC/RagA_CS"/>
</dbReference>
<evidence type="ECO:0000256" key="10">
    <source>
        <dbReference type="SAM" id="SignalP"/>
    </source>
</evidence>
<dbReference type="Gene3D" id="2.40.170.20">
    <property type="entry name" value="TonB-dependent receptor, beta-barrel domain"/>
    <property type="match status" value="1"/>
</dbReference>
<keyword evidence="10" id="KW-0732">Signal</keyword>
<dbReference type="NCBIfam" id="TIGR04056">
    <property type="entry name" value="OMP_RagA_SusC"/>
    <property type="match status" value="1"/>
</dbReference>
<dbReference type="AlphaFoldDB" id="A0A1G7CZT3"/>
<name>A0A1G7CZT3_9SPHI</name>
<gene>
    <name evidence="13" type="ORF">SAMN05216464_106153</name>
</gene>
<keyword evidence="4 8" id="KW-0812">Transmembrane</keyword>
<protein>
    <submittedName>
        <fullName evidence="13">TonB-linked outer membrane protein, SusC/RagA family</fullName>
    </submittedName>
</protein>
<evidence type="ECO:0000256" key="5">
    <source>
        <dbReference type="ARBA" id="ARBA00023077"/>
    </source>
</evidence>
<feature type="chain" id="PRO_5011540234" evidence="10">
    <location>
        <begin position="40"/>
        <end position="1158"/>
    </location>
</feature>
<dbReference type="Gene3D" id="2.170.130.10">
    <property type="entry name" value="TonB-dependent receptor, plug domain"/>
    <property type="match status" value="1"/>
</dbReference>
<evidence type="ECO:0000256" key="2">
    <source>
        <dbReference type="ARBA" id="ARBA00022448"/>
    </source>
</evidence>
<keyword evidence="14" id="KW-1185">Reference proteome</keyword>
<dbReference type="PROSITE" id="PS52016">
    <property type="entry name" value="TONB_DEPENDENT_REC_3"/>
    <property type="match status" value="1"/>
</dbReference>
<evidence type="ECO:0000313" key="13">
    <source>
        <dbReference type="EMBL" id="SDE44300.1"/>
    </source>
</evidence>
<reference evidence="13 14" key="1">
    <citation type="submission" date="2016-10" db="EMBL/GenBank/DDBJ databases">
        <authorList>
            <person name="de Groot N.N."/>
        </authorList>
    </citation>
    <scope>NUCLEOTIDE SEQUENCE [LARGE SCALE GENOMIC DNA]</scope>
    <source>
        <strain evidence="13 14">47C3B</strain>
    </source>
</reference>
<dbReference type="GO" id="GO:0009279">
    <property type="term" value="C:cell outer membrane"/>
    <property type="evidence" value="ECO:0007669"/>
    <property type="project" value="UniProtKB-SubCell"/>
</dbReference>